<feature type="region of interest" description="Disordered" evidence="4">
    <location>
        <begin position="256"/>
        <end position="298"/>
    </location>
</feature>
<evidence type="ECO:0000256" key="4">
    <source>
        <dbReference type="SAM" id="MobiDB-lite"/>
    </source>
</evidence>
<comment type="subcellular location">
    <subcellularLocation>
        <location evidence="2">Gas vesicle</location>
    </subcellularLocation>
</comment>
<gene>
    <name evidence="5" type="ORF">GCM10010389_00560</name>
</gene>
<dbReference type="Proteomes" id="UP000623010">
    <property type="component" value="Unassembled WGS sequence"/>
</dbReference>
<dbReference type="PANTHER" id="PTHR36852">
    <property type="entry name" value="PROTEIN GVPL 2"/>
    <property type="match status" value="1"/>
</dbReference>
<dbReference type="EMBL" id="BMWH01000001">
    <property type="protein sequence ID" value="GGZ67302.1"/>
    <property type="molecule type" value="Genomic_DNA"/>
</dbReference>
<protein>
    <submittedName>
        <fullName evidence="5">Gas vesicle protein</fullName>
    </submittedName>
</protein>
<name>A0A918QTH4_9ACTN</name>
<accession>A0A918QTH4</accession>
<dbReference type="AlphaFoldDB" id="A0A918QTH4"/>
<sequence length="298" mass="32567">MTGLRYVYAVCRPFDTPLQSQLTGVAGDPPRLLHHHGLVAVVSHVPEWDFSEEALRAHLEDLDWLTETARAHQGVIDALTAVTTPLPLRLATVFRDDSGVRVMIEAREDDFRRTLDRLEGRVEWGVKVYLETPPEEPAAAAAPKPASGRDYLLQRRRQTRAREDLWQRAEEFATRLHRTLGEYAEDARLHAPQNPALSGAAGRNVLNAAYLVPRTRSEEFVELVDRTKDDAPGLRVELTGPWAAYSFVGDIAENAGNVPGDPGGEKRGSAQSAARNATGDTTGDTAGDTVGDTTGEGT</sequence>
<evidence type="ECO:0000313" key="6">
    <source>
        <dbReference type="Proteomes" id="UP000623010"/>
    </source>
</evidence>
<evidence type="ECO:0000256" key="2">
    <source>
        <dbReference type="ARBA" id="ARBA00035108"/>
    </source>
</evidence>
<proteinExistence type="inferred from homology"/>
<reference evidence="5" key="1">
    <citation type="journal article" date="2014" name="Int. J. Syst. Evol. Microbiol.">
        <title>Complete genome sequence of Corynebacterium casei LMG S-19264T (=DSM 44701T), isolated from a smear-ripened cheese.</title>
        <authorList>
            <consortium name="US DOE Joint Genome Institute (JGI-PGF)"/>
            <person name="Walter F."/>
            <person name="Albersmeier A."/>
            <person name="Kalinowski J."/>
            <person name="Ruckert C."/>
        </authorList>
    </citation>
    <scope>NUCLEOTIDE SEQUENCE</scope>
    <source>
        <strain evidence="5">JCM 5016</strain>
    </source>
</reference>
<feature type="compositionally biased region" description="Low complexity" evidence="4">
    <location>
        <begin position="278"/>
        <end position="298"/>
    </location>
</feature>
<evidence type="ECO:0000256" key="1">
    <source>
        <dbReference type="ARBA" id="ARBA00022987"/>
    </source>
</evidence>
<keyword evidence="6" id="KW-1185">Reference proteome</keyword>
<dbReference type="InterPro" id="IPR009430">
    <property type="entry name" value="GvpL/GvpF"/>
</dbReference>
<dbReference type="Pfam" id="PF06386">
    <property type="entry name" value="GvpL_GvpF"/>
    <property type="match status" value="1"/>
</dbReference>
<evidence type="ECO:0000256" key="3">
    <source>
        <dbReference type="ARBA" id="ARBA00035643"/>
    </source>
</evidence>
<keyword evidence="1" id="KW-0304">Gas vesicle</keyword>
<organism evidence="5 6">
    <name type="scientific">Streptomyces echinoruber</name>
    <dbReference type="NCBI Taxonomy" id="68898"/>
    <lineage>
        <taxon>Bacteria</taxon>
        <taxon>Bacillati</taxon>
        <taxon>Actinomycetota</taxon>
        <taxon>Actinomycetes</taxon>
        <taxon>Kitasatosporales</taxon>
        <taxon>Streptomycetaceae</taxon>
        <taxon>Streptomyces</taxon>
    </lineage>
</organism>
<reference evidence="5" key="2">
    <citation type="submission" date="2020-09" db="EMBL/GenBank/DDBJ databases">
        <authorList>
            <person name="Sun Q."/>
            <person name="Ohkuma M."/>
        </authorList>
    </citation>
    <scope>NUCLEOTIDE SEQUENCE</scope>
    <source>
        <strain evidence="5">JCM 5016</strain>
    </source>
</reference>
<evidence type="ECO:0000313" key="5">
    <source>
        <dbReference type="EMBL" id="GGZ67302.1"/>
    </source>
</evidence>
<comment type="similarity">
    <text evidence="3">Belongs to the gas vesicle GvpF/GvpL family.</text>
</comment>
<dbReference type="GO" id="GO:0031411">
    <property type="term" value="C:gas vesicle"/>
    <property type="evidence" value="ECO:0007669"/>
    <property type="project" value="UniProtKB-SubCell"/>
</dbReference>
<comment type="caution">
    <text evidence="5">The sequence shown here is derived from an EMBL/GenBank/DDBJ whole genome shotgun (WGS) entry which is preliminary data.</text>
</comment>
<dbReference type="GO" id="GO:0031412">
    <property type="term" value="P:gas vesicle organization"/>
    <property type="evidence" value="ECO:0007669"/>
    <property type="project" value="InterPro"/>
</dbReference>
<dbReference type="PANTHER" id="PTHR36852:SF1">
    <property type="entry name" value="PROTEIN GVPL 2"/>
    <property type="match status" value="1"/>
</dbReference>